<dbReference type="EMBL" id="LR796270">
    <property type="protein sequence ID" value="CAB4133340.1"/>
    <property type="molecule type" value="Genomic_DNA"/>
</dbReference>
<dbReference type="Pfam" id="PF23837">
    <property type="entry name" value="DUF7207"/>
    <property type="match status" value="1"/>
</dbReference>
<proteinExistence type="predicted"/>
<evidence type="ECO:0000313" key="1">
    <source>
        <dbReference type="EMBL" id="CAB4133340.1"/>
    </source>
</evidence>
<dbReference type="InterPro" id="IPR055631">
    <property type="entry name" value="DUF7207"/>
</dbReference>
<protein>
    <submittedName>
        <fullName evidence="1">Uncharacterized protein</fullName>
    </submittedName>
</protein>
<sequence>MFDDLNEDNFVIYAMKCYTAPNCIMSEFEGDIKRTKYLKRLFRRYKVTKSLKERLILNHIILLNNVFGPEPTSRILFYRIDERDYDILKTFLLYLNILPETVIGIKGKNIHTTDIPVDLNIAEILRKI</sequence>
<organism evidence="1">
    <name type="scientific">uncultured Caudovirales phage</name>
    <dbReference type="NCBI Taxonomy" id="2100421"/>
    <lineage>
        <taxon>Viruses</taxon>
        <taxon>Duplodnaviria</taxon>
        <taxon>Heunggongvirae</taxon>
        <taxon>Uroviricota</taxon>
        <taxon>Caudoviricetes</taxon>
        <taxon>Peduoviridae</taxon>
        <taxon>Maltschvirus</taxon>
        <taxon>Maltschvirus maltsch</taxon>
    </lineage>
</organism>
<name>A0A6J5LK28_9CAUD</name>
<gene>
    <name evidence="1" type="ORF">UFOVP250_132</name>
</gene>
<accession>A0A6J5LK28</accession>
<reference evidence="1" key="1">
    <citation type="submission" date="2020-04" db="EMBL/GenBank/DDBJ databases">
        <authorList>
            <person name="Chiriac C."/>
            <person name="Salcher M."/>
            <person name="Ghai R."/>
            <person name="Kavagutti S V."/>
        </authorList>
    </citation>
    <scope>NUCLEOTIDE SEQUENCE</scope>
</reference>